<comment type="caution">
    <text evidence="1">The sequence shown here is derived from an EMBL/GenBank/DDBJ whole genome shotgun (WGS) entry which is preliminary data.</text>
</comment>
<reference evidence="1 2" key="1">
    <citation type="submission" date="2015-05" db="EMBL/GenBank/DDBJ databases">
        <title>Genome sequencing and analysis of members of genus Stenotrophomonas.</title>
        <authorList>
            <person name="Patil P.P."/>
            <person name="Midha S."/>
            <person name="Patil P.B."/>
        </authorList>
    </citation>
    <scope>NUCLEOTIDE SEQUENCE [LARGE SCALE GENOMIC DNA]</scope>
    <source>
        <strain evidence="1 2">DSM 18929</strain>
    </source>
</reference>
<keyword evidence="2" id="KW-1185">Reference proteome</keyword>
<dbReference type="EMBL" id="LDJI01000004">
    <property type="protein sequence ID" value="KRG66042.1"/>
    <property type="molecule type" value="Genomic_DNA"/>
</dbReference>
<evidence type="ECO:0000313" key="1">
    <source>
        <dbReference type="EMBL" id="KRG66042.1"/>
    </source>
</evidence>
<gene>
    <name evidence="1" type="ORF">ABB26_02180</name>
</gene>
<organism evidence="1 2">
    <name type="scientific">Stenotrophomonas humi</name>
    <dbReference type="NCBI Taxonomy" id="405444"/>
    <lineage>
        <taxon>Bacteria</taxon>
        <taxon>Pseudomonadati</taxon>
        <taxon>Pseudomonadota</taxon>
        <taxon>Gammaproteobacteria</taxon>
        <taxon>Lysobacterales</taxon>
        <taxon>Lysobacteraceae</taxon>
        <taxon>Stenotrophomonas</taxon>
    </lineage>
</organism>
<proteinExistence type="predicted"/>
<name>A0A0R0CIS6_9GAMM</name>
<dbReference type="AlphaFoldDB" id="A0A0R0CIS6"/>
<dbReference type="Proteomes" id="UP000050864">
    <property type="component" value="Unassembled WGS sequence"/>
</dbReference>
<sequence>MISMVGSGGLDGMVTLMRDGEEVAKQDDSDSSLDPSLEVELDAGRYVLLAHSFDSNATGGYRLLARRK</sequence>
<dbReference type="PATRIC" id="fig|405444.3.peg.2847"/>
<evidence type="ECO:0000313" key="2">
    <source>
        <dbReference type="Proteomes" id="UP000050864"/>
    </source>
</evidence>
<protein>
    <submittedName>
        <fullName evidence="1">Uncharacterized protein</fullName>
    </submittedName>
</protein>
<accession>A0A0R0CIS6</accession>